<dbReference type="SUPFAM" id="SSF50199">
    <property type="entry name" value="Staphylococcal nuclease"/>
    <property type="match status" value="1"/>
</dbReference>
<dbReference type="InterPro" id="IPR002071">
    <property type="entry name" value="Thermonucl_AS"/>
</dbReference>
<keyword evidence="2" id="KW-0255">Endonuclease</keyword>
<feature type="domain" description="TNase-like" evidence="5">
    <location>
        <begin position="20"/>
        <end position="141"/>
    </location>
</feature>
<evidence type="ECO:0000259" key="5">
    <source>
        <dbReference type="PROSITE" id="PS50830"/>
    </source>
</evidence>
<dbReference type="RefSeq" id="WP_251834006.1">
    <property type="nucleotide sequence ID" value="NZ_JACSPS010000003.1"/>
</dbReference>
<feature type="signal peptide" evidence="4">
    <location>
        <begin position="1"/>
        <end position="19"/>
    </location>
</feature>
<dbReference type="SMART" id="SM00318">
    <property type="entry name" value="SNc"/>
    <property type="match status" value="1"/>
</dbReference>
<evidence type="ECO:0000256" key="1">
    <source>
        <dbReference type="ARBA" id="ARBA00022722"/>
    </source>
</evidence>
<keyword evidence="4" id="KW-0732">Signal</keyword>
<proteinExistence type="predicted"/>
<evidence type="ECO:0000313" key="6">
    <source>
        <dbReference type="EMBL" id="MBD8018800.1"/>
    </source>
</evidence>
<evidence type="ECO:0000256" key="4">
    <source>
        <dbReference type="SAM" id="SignalP"/>
    </source>
</evidence>
<dbReference type="Pfam" id="PF00565">
    <property type="entry name" value="SNase"/>
    <property type="match status" value="1"/>
</dbReference>
<comment type="caution">
    <text evidence="6">The sequence shown here is derived from an EMBL/GenBank/DDBJ whole genome shotgun (WGS) entry which is preliminary data.</text>
</comment>
<accession>A0ABR8WP06</accession>
<dbReference type="PROSITE" id="PS01123">
    <property type="entry name" value="TNASE_1"/>
    <property type="match status" value="1"/>
</dbReference>
<sequence length="161" mass="18538">MNKILSLAFLILFSPNIFSQQITAKVIGVKDGDTMEILFENKPLIVRLAHIDTPEKKQPYGQKAKQFAADFCFGKTVKVVGEGKRDRNGRLIAEIFYKNQNLGKELVRNGLAWHFKRYSKSSNYAALETVARKKKIGLWKDKSPVAPWDFRKKKRRPVRTL</sequence>
<protein>
    <submittedName>
        <fullName evidence="6">Thermonuclease family protein</fullName>
    </submittedName>
</protein>
<dbReference type="PANTHER" id="PTHR12302:SF3">
    <property type="entry name" value="SERINE_THREONINE-PROTEIN KINASE 31"/>
    <property type="match status" value="1"/>
</dbReference>
<keyword evidence="1" id="KW-0540">Nuclease</keyword>
<evidence type="ECO:0000313" key="7">
    <source>
        <dbReference type="Proteomes" id="UP000626242"/>
    </source>
</evidence>
<dbReference type="PANTHER" id="PTHR12302">
    <property type="entry name" value="EBNA2 BINDING PROTEIN P100"/>
    <property type="match status" value="1"/>
</dbReference>
<evidence type="ECO:0000256" key="3">
    <source>
        <dbReference type="ARBA" id="ARBA00022801"/>
    </source>
</evidence>
<evidence type="ECO:0000256" key="2">
    <source>
        <dbReference type="ARBA" id="ARBA00022759"/>
    </source>
</evidence>
<keyword evidence="7" id="KW-1185">Reference proteome</keyword>
<dbReference type="InterPro" id="IPR035437">
    <property type="entry name" value="SNase_OB-fold_sf"/>
</dbReference>
<reference evidence="6 7" key="1">
    <citation type="submission" date="2020-08" db="EMBL/GenBank/DDBJ databases">
        <title>A Genomic Blueprint of the Chicken Gut Microbiome.</title>
        <authorList>
            <person name="Gilroy R."/>
            <person name="Ravi A."/>
            <person name="Getino M."/>
            <person name="Pursley I."/>
            <person name="Horton D.L."/>
            <person name="Alikhan N.-F."/>
            <person name="Baker D."/>
            <person name="Gharbi K."/>
            <person name="Hall N."/>
            <person name="Watson M."/>
            <person name="Adriaenssens E.M."/>
            <person name="Foster-Nyarko E."/>
            <person name="Jarju S."/>
            <person name="Secka A."/>
            <person name="Antonio M."/>
            <person name="Oren A."/>
            <person name="Chaudhuri R."/>
            <person name="La Ragione R.M."/>
            <person name="Hildebrand F."/>
            <person name="Pallen M.J."/>
        </authorList>
    </citation>
    <scope>NUCLEOTIDE SEQUENCE [LARGE SCALE GENOMIC DNA]</scope>
    <source>
        <strain evidence="6 7">Sa1CVA4</strain>
    </source>
</reference>
<feature type="chain" id="PRO_5046069256" evidence="4">
    <location>
        <begin position="20"/>
        <end position="161"/>
    </location>
</feature>
<dbReference type="PROSITE" id="PS50830">
    <property type="entry name" value="TNASE_3"/>
    <property type="match status" value="1"/>
</dbReference>
<organism evidence="6 7">
    <name type="scientific">Kaistella pullorum</name>
    <dbReference type="NCBI Taxonomy" id="2763074"/>
    <lineage>
        <taxon>Bacteria</taxon>
        <taxon>Pseudomonadati</taxon>
        <taxon>Bacteroidota</taxon>
        <taxon>Flavobacteriia</taxon>
        <taxon>Flavobacteriales</taxon>
        <taxon>Weeksellaceae</taxon>
        <taxon>Chryseobacterium group</taxon>
        <taxon>Kaistella</taxon>
    </lineage>
</organism>
<keyword evidence="3" id="KW-0378">Hydrolase</keyword>
<name>A0ABR8WP06_9FLAO</name>
<dbReference type="Gene3D" id="2.40.50.90">
    <property type="match status" value="1"/>
</dbReference>
<dbReference type="Proteomes" id="UP000626242">
    <property type="component" value="Unassembled WGS sequence"/>
</dbReference>
<dbReference type="InterPro" id="IPR016071">
    <property type="entry name" value="Staphylococal_nuclease_OB-fold"/>
</dbReference>
<gene>
    <name evidence="6" type="ORF">H9628_09970</name>
</gene>
<dbReference type="EMBL" id="JACSPS010000003">
    <property type="protein sequence ID" value="MBD8018800.1"/>
    <property type="molecule type" value="Genomic_DNA"/>
</dbReference>